<keyword evidence="2" id="KW-0418">Kinase</keyword>
<dbReference type="InterPro" id="IPR012893">
    <property type="entry name" value="HipA-like_C"/>
</dbReference>
<evidence type="ECO:0000256" key="2">
    <source>
        <dbReference type="ARBA" id="ARBA00022777"/>
    </source>
</evidence>
<dbReference type="AlphaFoldDB" id="A0AAV2UYA2"/>
<proteinExistence type="predicted"/>
<evidence type="ECO:0000313" key="5">
    <source>
        <dbReference type="Proteomes" id="UP000010102"/>
    </source>
</evidence>
<dbReference type="EMBL" id="FQ958210">
    <property type="protein sequence ID" value="CCD06513.1"/>
    <property type="molecule type" value="Genomic_DNA"/>
</dbReference>
<dbReference type="Pfam" id="PF07804">
    <property type="entry name" value="HipA_C"/>
    <property type="match status" value="1"/>
</dbReference>
<gene>
    <name evidence="4" type="ORF">LPO_2551</name>
</gene>
<organism evidence="4 5">
    <name type="scientific">Legionella pneumophila subsp. pneumophila</name>
    <dbReference type="NCBI Taxonomy" id="91891"/>
    <lineage>
        <taxon>Bacteria</taxon>
        <taxon>Pseudomonadati</taxon>
        <taxon>Pseudomonadota</taxon>
        <taxon>Gammaproteobacteria</taxon>
        <taxon>Legionellales</taxon>
        <taxon>Legionellaceae</taxon>
        <taxon>Legionella</taxon>
    </lineage>
</organism>
<protein>
    <recommendedName>
        <fullName evidence="3">HipA-like C-terminal domain-containing protein</fullName>
    </recommendedName>
</protein>
<evidence type="ECO:0000256" key="1">
    <source>
        <dbReference type="ARBA" id="ARBA00022679"/>
    </source>
</evidence>
<reference evidence="4 5" key="1">
    <citation type="submission" date="2011-07" db="EMBL/GenBank/DDBJ databases">
        <authorList>
            <person name="Genoscope - CEA"/>
        </authorList>
    </citation>
    <scope>NUCLEOTIDE SEQUENCE [LARGE SCALE GENOMIC DNA]</scope>
    <source>
        <strain evidence="5">lorraine</strain>
    </source>
</reference>
<sequence length="115" mass="13460">MHLKNFSLITRDRKISISPAYDLLNSTIAQKNTKEEIALPLKGEKNNLTKSDFLNYFAVEKLGLNQNVINGIVQEFHQVLPKWQELIGFSFLSQPMQEKYLQLLDQRCKRLNFFD</sequence>
<evidence type="ECO:0000313" key="4">
    <source>
        <dbReference type="EMBL" id="CCD06513.1"/>
    </source>
</evidence>
<dbReference type="Proteomes" id="UP000010102">
    <property type="component" value="Chromosome"/>
</dbReference>
<feature type="domain" description="HipA-like C-terminal" evidence="3">
    <location>
        <begin position="1"/>
        <end position="82"/>
    </location>
</feature>
<keyword evidence="1" id="KW-0808">Transferase</keyword>
<dbReference type="GO" id="GO:0016301">
    <property type="term" value="F:kinase activity"/>
    <property type="evidence" value="ECO:0007669"/>
    <property type="project" value="UniProtKB-KW"/>
</dbReference>
<accession>A0AAV2UYA2</accession>
<dbReference type="KEGG" id="lpo:LPO_2551"/>
<evidence type="ECO:0000259" key="3">
    <source>
        <dbReference type="Pfam" id="PF07804"/>
    </source>
</evidence>
<name>A0AAV2UYA2_LEGPN</name>